<dbReference type="EMBL" id="JBHSLF010000014">
    <property type="protein sequence ID" value="MFC5343838.1"/>
    <property type="molecule type" value="Genomic_DNA"/>
</dbReference>
<keyword evidence="2" id="KW-1185">Reference proteome</keyword>
<proteinExistence type="predicted"/>
<reference evidence="2" key="1">
    <citation type="journal article" date="2019" name="Int. J. Syst. Evol. Microbiol.">
        <title>The Global Catalogue of Microorganisms (GCM) 10K type strain sequencing project: providing services to taxonomists for standard genome sequencing and annotation.</title>
        <authorList>
            <consortium name="The Broad Institute Genomics Platform"/>
            <consortium name="The Broad Institute Genome Sequencing Center for Infectious Disease"/>
            <person name="Wu L."/>
            <person name="Ma J."/>
        </authorList>
    </citation>
    <scope>NUCLEOTIDE SEQUENCE [LARGE SCALE GENOMIC DNA]</scope>
    <source>
        <strain evidence="2">JCM 12125</strain>
    </source>
</reference>
<comment type="caution">
    <text evidence="1">The sequence shown here is derived from an EMBL/GenBank/DDBJ whole genome shotgun (WGS) entry which is preliminary data.</text>
</comment>
<dbReference type="Proteomes" id="UP001596152">
    <property type="component" value="Unassembled WGS sequence"/>
</dbReference>
<dbReference type="Gene3D" id="3.30.2370.10">
    <property type="entry name" value="putative pyruvate dehydrogenase"/>
    <property type="match status" value="1"/>
</dbReference>
<sequence>MSNEPTEFQLSVPESVASDPDAVEVLRFWWSRGEPVMTLKPAFNDPAKFGEMLAVAARHMAHGYAVRHGHDERAAYNQILTGLSDVIKADNVATVVEPAAFKGDNAR</sequence>
<evidence type="ECO:0000313" key="1">
    <source>
        <dbReference type="EMBL" id="MFC5343838.1"/>
    </source>
</evidence>
<evidence type="ECO:0000313" key="2">
    <source>
        <dbReference type="Proteomes" id="UP001596152"/>
    </source>
</evidence>
<organism evidence="1 2">
    <name type="scientific">Brevundimonas staleyi</name>
    <dbReference type="NCBI Taxonomy" id="74326"/>
    <lineage>
        <taxon>Bacteria</taxon>
        <taxon>Pseudomonadati</taxon>
        <taxon>Pseudomonadota</taxon>
        <taxon>Alphaproteobacteria</taxon>
        <taxon>Caulobacterales</taxon>
        <taxon>Caulobacteraceae</taxon>
        <taxon>Brevundimonas</taxon>
    </lineage>
</organism>
<gene>
    <name evidence="1" type="ORF">ACFPIE_07940</name>
</gene>
<dbReference type="InterPro" id="IPR031796">
    <property type="entry name" value="DUF5076"/>
</dbReference>
<name>A0ABW0FU94_9CAUL</name>
<protein>
    <submittedName>
        <fullName evidence="1">DUF5076 domain-containing protein</fullName>
    </submittedName>
</protein>
<dbReference type="RefSeq" id="WP_374036054.1">
    <property type="nucleotide sequence ID" value="NZ_CP169082.1"/>
</dbReference>
<accession>A0ABW0FU94</accession>
<dbReference type="Pfam" id="PF16826">
    <property type="entry name" value="DUF5076"/>
    <property type="match status" value="1"/>
</dbReference>